<dbReference type="Proteomes" id="UP001154282">
    <property type="component" value="Unassembled WGS sequence"/>
</dbReference>
<dbReference type="InterPro" id="IPR007541">
    <property type="entry name" value="Uncharacterised_BSP"/>
</dbReference>
<keyword evidence="1" id="KW-0732">Signal</keyword>
<dbReference type="EMBL" id="CAMGYJ010000007">
    <property type="protein sequence ID" value="CAI0445509.1"/>
    <property type="molecule type" value="Genomic_DNA"/>
</dbReference>
<proteinExistence type="predicted"/>
<gene>
    <name evidence="2" type="ORF">LITE_LOCUS28597</name>
</gene>
<sequence length="234" mass="26107">MPSNKYCFLLFVIALSAVHVIHGKVHGVRYTVTNNASGSAGGSIFDSHVGAPYTKQAMSRATRFIWKTFRQQNDATQRKHVTKIDFFLDIMEDGIAYSIDNDIHLSATYLGTTTSAPPRVLVASEIYHEMTHVWQWNGGGATPLGLIEGIADFIRMKAGYESTSSPVRLGEGDRWDQGYGVTAGFLGYCDGLKRGFVGKLNKKMRFGYSETYFRDLLGKDVDSLWSEYKAKYKS</sequence>
<protein>
    <submittedName>
        <fullName evidence="2">Uncharacterized protein</fullName>
    </submittedName>
</protein>
<feature type="signal peptide" evidence="1">
    <location>
        <begin position="1"/>
        <end position="23"/>
    </location>
</feature>
<accession>A0AAV0MFG2</accession>
<comment type="caution">
    <text evidence="2">The sequence shown here is derived from an EMBL/GenBank/DDBJ whole genome shotgun (WGS) entry which is preliminary data.</text>
</comment>
<evidence type="ECO:0000313" key="2">
    <source>
        <dbReference type="EMBL" id="CAI0445509.1"/>
    </source>
</evidence>
<dbReference type="PANTHER" id="PTHR33321">
    <property type="match status" value="1"/>
</dbReference>
<reference evidence="2" key="1">
    <citation type="submission" date="2022-08" db="EMBL/GenBank/DDBJ databases">
        <authorList>
            <person name="Gutierrez-Valencia J."/>
        </authorList>
    </citation>
    <scope>NUCLEOTIDE SEQUENCE</scope>
</reference>
<dbReference type="PANTHER" id="PTHR33321:SF12">
    <property type="entry name" value="PLANT BASIC SECRETORY PROTEIN (BSP) FAMILY PROTEIN"/>
    <property type="match status" value="1"/>
</dbReference>
<dbReference type="Pfam" id="PF04450">
    <property type="entry name" value="BSP"/>
    <property type="match status" value="1"/>
</dbReference>
<evidence type="ECO:0000256" key="1">
    <source>
        <dbReference type="SAM" id="SignalP"/>
    </source>
</evidence>
<evidence type="ECO:0000313" key="3">
    <source>
        <dbReference type="Proteomes" id="UP001154282"/>
    </source>
</evidence>
<name>A0AAV0MFG2_9ROSI</name>
<dbReference type="AlphaFoldDB" id="A0AAV0MFG2"/>
<organism evidence="2 3">
    <name type="scientific">Linum tenue</name>
    <dbReference type="NCBI Taxonomy" id="586396"/>
    <lineage>
        <taxon>Eukaryota</taxon>
        <taxon>Viridiplantae</taxon>
        <taxon>Streptophyta</taxon>
        <taxon>Embryophyta</taxon>
        <taxon>Tracheophyta</taxon>
        <taxon>Spermatophyta</taxon>
        <taxon>Magnoliopsida</taxon>
        <taxon>eudicotyledons</taxon>
        <taxon>Gunneridae</taxon>
        <taxon>Pentapetalae</taxon>
        <taxon>rosids</taxon>
        <taxon>fabids</taxon>
        <taxon>Malpighiales</taxon>
        <taxon>Linaceae</taxon>
        <taxon>Linum</taxon>
    </lineage>
</organism>
<feature type="chain" id="PRO_5043942392" evidence="1">
    <location>
        <begin position="24"/>
        <end position="234"/>
    </location>
</feature>
<keyword evidence="3" id="KW-1185">Reference proteome</keyword>